<name>A0AAF0UFD6_SOLVR</name>
<sequence length="90" mass="10725">MDVKSIIVFEKPELVEEHECEINHCFQEVNRPADKLARMSRNFESIHVFNSHDNLPSQVRGLVNMFGMPNSTRKFFHIFNDQWSFWGKKK</sequence>
<proteinExistence type="predicted"/>
<evidence type="ECO:0008006" key="3">
    <source>
        <dbReference type="Google" id="ProtNLM"/>
    </source>
</evidence>
<dbReference type="Proteomes" id="UP001234989">
    <property type="component" value="Chromosome 9"/>
</dbReference>
<keyword evidence="2" id="KW-1185">Reference proteome</keyword>
<evidence type="ECO:0000313" key="2">
    <source>
        <dbReference type="Proteomes" id="UP001234989"/>
    </source>
</evidence>
<reference evidence="1" key="1">
    <citation type="submission" date="2023-08" db="EMBL/GenBank/DDBJ databases">
        <title>A de novo genome assembly of Solanum verrucosum Schlechtendal, a Mexican diploid species geographically isolated from the other diploid A-genome species in potato relatives.</title>
        <authorList>
            <person name="Hosaka K."/>
        </authorList>
    </citation>
    <scope>NUCLEOTIDE SEQUENCE</scope>
    <source>
        <tissue evidence="1">Young leaves</tissue>
    </source>
</reference>
<organism evidence="1 2">
    <name type="scientific">Solanum verrucosum</name>
    <dbReference type="NCBI Taxonomy" id="315347"/>
    <lineage>
        <taxon>Eukaryota</taxon>
        <taxon>Viridiplantae</taxon>
        <taxon>Streptophyta</taxon>
        <taxon>Embryophyta</taxon>
        <taxon>Tracheophyta</taxon>
        <taxon>Spermatophyta</taxon>
        <taxon>Magnoliopsida</taxon>
        <taxon>eudicotyledons</taxon>
        <taxon>Gunneridae</taxon>
        <taxon>Pentapetalae</taxon>
        <taxon>asterids</taxon>
        <taxon>lamiids</taxon>
        <taxon>Solanales</taxon>
        <taxon>Solanaceae</taxon>
        <taxon>Solanoideae</taxon>
        <taxon>Solaneae</taxon>
        <taxon>Solanum</taxon>
    </lineage>
</organism>
<gene>
    <name evidence="1" type="ORF">MTR67_038001</name>
</gene>
<protein>
    <recommendedName>
        <fullName evidence="3">RNase H type-1 domain-containing protein</fullName>
    </recommendedName>
</protein>
<accession>A0AAF0UFD6</accession>
<dbReference type="AlphaFoldDB" id="A0AAF0UFD6"/>
<dbReference type="EMBL" id="CP133620">
    <property type="protein sequence ID" value="WMV44616.1"/>
    <property type="molecule type" value="Genomic_DNA"/>
</dbReference>
<evidence type="ECO:0000313" key="1">
    <source>
        <dbReference type="EMBL" id="WMV44616.1"/>
    </source>
</evidence>